<proteinExistence type="predicted"/>
<evidence type="ECO:0000313" key="1">
    <source>
        <dbReference type="EMBL" id="MFC5673512.1"/>
    </source>
</evidence>
<dbReference type="RefSeq" id="WP_381217501.1">
    <property type="nucleotide sequence ID" value="NZ_JBHSPC010000087.1"/>
</dbReference>
<dbReference type="EMBL" id="JBHSPC010000087">
    <property type="protein sequence ID" value="MFC5673512.1"/>
    <property type="molecule type" value="Genomic_DNA"/>
</dbReference>
<name>A0ABW0XSH9_9ACTN</name>
<comment type="caution">
    <text evidence="1">The sequence shown here is derived from an EMBL/GenBank/DDBJ whole genome shotgun (WGS) entry which is preliminary data.</text>
</comment>
<dbReference type="Proteomes" id="UP001596183">
    <property type="component" value="Unassembled WGS sequence"/>
</dbReference>
<gene>
    <name evidence="1" type="ORF">ACFP2V_26435</name>
</gene>
<keyword evidence="2" id="KW-1185">Reference proteome</keyword>
<reference evidence="2" key="1">
    <citation type="journal article" date="2019" name="Int. J. Syst. Evol. Microbiol.">
        <title>The Global Catalogue of Microorganisms (GCM) 10K type strain sequencing project: providing services to taxonomists for standard genome sequencing and annotation.</title>
        <authorList>
            <consortium name="The Broad Institute Genomics Platform"/>
            <consortium name="The Broad Institute Genome Sequencing Center for Infectious Disease"/>
            <person name="Wu L."/>
            <person name="Ma J."/>
        </authorList>
    </citation>
    <scope>NUCLEOTIDE SEQUENCE [LARGE SCALE GENOMIC DNA]</scope>
    <source>
        <strain evidence="2">JCM 13852</strain>
    </source>
</reference>
<organism evidence="1 2">
    <name type="scientific">Streptomyces incanus</name>
    <dbReference type="NCBI Taxonomy" id="887453"/>
    <lineage>
        <taxon>Bacteria</taxon>
        <taxon>Bacillati</taxon>
        <taxon>Actinomycetota</taxon>
        <taxon>Actinomycetes</taxon>
        <taxon>Kitasatosporales</taxon>
        <taxon>Streptomycetaceae</taxon>
        <taxon>Streptomyces</taxon>
    </lineage>
</organism>
<evidence type="ECO:0000313" key="2">
    <source>
        <dbReference type="Proteomes" id="UP001596183"/>
    </source>
</evidence>
<accession>A0ABW0XSH9</accession>
<sequence>MHSSSNNMSPDRRALLLITYNAVANAPEKPTRPEFLVSRDTTPVMSLSDSRFRFEAERY</sequence>
<dbReference type="Gene3D" id="2.60.120.620">
    <property type="entry name" value="q2cbj1_9rhob like domain"/>
    <property type="match status" value="1"/>
</dbReference>
<protein>
    <submittedName>
        <fullName evidence="1">Uncharacterized protein</fullName>
    </submittedName>
</protein>